<keyword evidence="1" id="KW-1133">Transmembrane helix</keyword>
<reference evidence="2 3" key="1">
    <citation type="submission" date="2016-02" db="EMBL/GenBank/DDBJ databases">
        <title>Complete genome sequencing and analysis of ATSB10, Dyella thiooxydans isolated from rhizosphere soil of sunflower (Helianthus annuus L.).</title>
        <authorList>
            <person name="Lee Y."/>
            <person name="Hwangbo K."/>
            <person name="Chung H."/>
            <person name="Yoo J."/>
            <person name="Kim K.Y."/>
            <person name="Sa T.M."/>
            <person name="Um Y."/>
            <person name="Madhaiyan M."/>
        </authorList>
    </citation>
    <scope>NUCLEOTIDE SEQUENCE [LARGE SCALE GENOMIC DNA]</scope>
    <source>
        <strain evidence="2 3">ATSB10</strain>
    </source>
</reference>
<feature type="transmembrane region" description="Helical" evidence="1">
    <location>
        <begin position="40"/>
        <end position="60"/>
    </location>
</feature>
<dbReference type="Proteomes" id="UP000077255">
    <property type="component" value="Chromosome"/>
</dbReference>
<evidence type="ECO:0000256" key="1">
    <source>
        <dbReference type="SAM" id="Phobius"/>
    </source>
</evidence>
<evidence type="ECO:0000313" key="3">
    <source>
        <dbReference type="Proteomes" id="UP000077255"/>
    </source>
</evidence>
<dbReference type="KEGG" id="dtx:ATSB10_08880"/>
<keyword evidence="3" id="KW-1185">Reference proteome</keyword>
<feature type="transmembrane region" description="Helical" evidence="1">
    <location>
        <begin position="67"/>
        <end position="86"/>
    </location>
</feature>
<dbReference type="EMBL" id="CP014841">
    <property type="protein sequence ID" value="AND68342.1"/>
    <property type="molecule type" value="Genomic_DNA"/>
</dbReference>
<accession>A0A160MZZ2</accession>
<protein>
    <recommendedName>
        <fullName evidence="4">LrgA</fullName>
    </recommendedName>
</protein>
<dbReference type="OrthoDB" id="5954921at2"/>
<gene>
    <name evidence="2" type="ORF">ATSB10_08880</name>
</gene>
<name>A0A160MZZ2_9GAMM</name>
<dbReference type="AlphaFoldDB" id="A0A160MZZ2"/>
<proteinExistence type="predicted"/>
<sequence length="125" mass="13874">MSTSTRRSWDKVELFTTFSLLIVLATVLVTRLSFADVWKLPPVDLVLTWMALAFTALALWLGRTRRWLRISAVAFGAATQLVPMVVRQPVLILPLLGAIVPVIILAVSLAVLSRKRPEPRSAPRS</sequence>
<keyword evidence="1" id="KW-0812">Transmembrane</keyword>
<organism evidence="2 3">
    <name type="scientific">Dyella thiooxydans</name>
    <dbReference type="NCBI Taxonomy" id="445710"/>
    <lineage>
        <taxon>Bacteria</taxon>
        <taxon>Pseudomonadati</taxon>
        <taxon>Pseudomonadota</taxon>
        <taxon>Gammaproteobacteria</taxon>
        <taxon>Lysobacterales</taxon>
        <taxon>Rhodanobacteraceae</taxon>
        <taxon>Dyella</taxon>
    </lineage>
</organism>
<dbReference type="PATRIC" id="fig|445710.3.peg.885"/>
<keyword evidence="1" id="KW-0472">Membrane</keyword>
<feature type="transmembrane region" description="Helical" evidence="1">
    <location>
        <begin position="12"/>
        <end position="34"/>
    </location>
</feature>
<feature type="transmembrane region" description="Helical" evidence="1">
    <location>
        <begin position="92"/>
        <end position="112"/>
    </location>
</feature>
<dbReference type="STRING" id="445710.ATSB10_08880"/>
<dbReference type="RefSeq" id="WP_063670775.1">
    <property type="nucleotide sequence ID" value="NZ_CP014841.1"/>
</dbReference>
<evidence type="ECO:0008006" key="4">
    <source>
        <dbReference type="Google" id="ProtNLM"/>
    </source>
</evidence>
<evidence type="ECO:0000313" key="2">
    <source>
        <dbReference type="EMBL" id="AND68342.1"/>
    </source>
</evidence>